<dbReference type="EMBL" id="RCDB01000002">
    <property type="protein sequence ID" value="RLK49622.1"/>
    <property type="molecule type" value="Genomic_DNA"/>
</dbReference>
<dbReference type="InterPro" id="IPR032710">
    <property type="entry name" value="NTF2-like_dom_sf"/>
</dbReference>
<feature type="domain" description="YchJ-like middle NTF2-like" evidence="2">
    <location>
        <begin position="37"/>
        <end position="131"/>
    </location>
</feature>
<dbReference type="Gene3D" id="3.10.450.50">
    <property type="match status" value="1"/>
</dbReference>
<dbReference type="Pfam" id="PF17775">
    <property type="entry name" value="YchJ_M-like"/>
    <property type="match status" value="1"/>
</dbReference>
<protein>
    <recommendedName>
        <fullName evidence="1">UPF0225 protein C7474_1782</fullName>
    </recommendedName>
</protein>
<comment type="similarity">
    <text evidence="1">Belongs to the UPF0225 family.</text>
</comment>
<evidence type="ECO:0000259" key="2">
    <source>
        <dbReference type="Pfam" id="PF17775"/>
    </source>
</evidence>
<dbReference type="OrthoDB" id="21421at2"/>
<reference evidence="3 4" key="1">
    <citation type="journal article" date="2015" name="Stand. Genomic Sci.">
        <title>Genomic Encyclopedia of Bacterial and Archaeal Type Strains, Phase III: the genomes of soil and plant-associated and newly described type strains.</title>
        <authorList>
            <person name="Whitman W.B."/>
            <person name="Woyke T."/>
            <person name="Klenk H.P."/>
            <person name="Zhou Y."/>
            <person name="Lilburn T.G."/>
            <person name="Beck B.J."/>
            <person name="De Vos P."/>
            <person name="Vandamme P."/>
            <person name="Eisen J.A."/>
            <person name="Garrity G."/>
            <person name="Hugenholtz P."/>
            <person name="Kyrpides N.C."/>
        </authorList>
    </citation>
    <scope>NUCLEOTIDE SEQUENCE [LARGE SCALE GENOMIC DNA]</scope>
    <source>
        <strain evidence="3 4">S2T63</strain>
    </source>
</reference>
<accession>A0A498C2G0</accession>
<evidence type="ECO:0000313" key="3">
    <source>
        <dbReference type="EMBL" id="RLK49622.1"/>
    </source>
</evidence>
<dbReference type="HAMAP" id="MF_00612">
    <property type="entry name" value="UPF0225"/>
    <property type="match status" value="1"/>
</dbReference>
<proteinExistence type="inferred from homology"/>
<name>A0A498C2G0_9MICO</name>
<keyword evidence="4" id="KW-1185">Reference proteome</keyword>
<dbReference type="Proteomes" id="UP000273158">
    <property type="component" value="Unassembled WGS sequence"/>
</dbReference>
<dbReference type="SUPFAM" id="SSF54427">
    <property type="entry name" value="NTF2-like"/>
    <property type="match status" value="1"/>
</dbReference>
<comment type="caution">
    <text evidence="3">The sequence shown here is derived from an EMBL/GenBank/DDBJ whole genome shotgun (WGS) entry which is preliminary data.</text>
</comment>
<dbReference type="InterPro" id="IPR023006">
    <property type="entry name" value="YchJ-like"/>
</dbReference>
<dbReference type="InterPro" id="IPR048469">
    <property type="entry name" value="YchJ-like_M"/>
</dbReference>
<gene>
    <name evidence="3" type="ORF">C7474_1782</name>
</gene>
<organism evidence="3 4">
    <name type="scientific">Microbacterium telephonicum</name>
    <dbReference type="NCBI Taxonomy" id="1714841"/>
    <lineage>
        <taxon>Bacteria</taxon>
        <taxon>Bacillati</taxon>
        <taxon>Actinomycetota</taxon>
        <taxon>Actinomycetes</taxon>
        <taxon>Micrococcales</taxon>
        <taxon>Microbacteriaceae</taxon>
        <taxon>Microbacterium</taxon>
    </lineage>
</organism>
<evidence type="ECO:0000313" key="4">
    <source>
        <dbReference type="Proteomes" id="UP000273158"/>
    </source>
</evidence>
<evidence type="ECO:0000256" key="1">
    <source>
        <dbReference type="HAMAP-Rule" id="MF_00612"/>
    </source>
</evidence>
<dbReference type="RefSeq" id="WP_121059397.1">
    <property type="nucleotide sequence ID" value="NZ_RCDB01000002.1"/>
</dbReference>
<dbReference type="AlphaFoldDB" id="A0A498C2G0"/>
<sequence length="134" mass="14469">MTGATRAIADAAPCPCGGGARFGDCCGPVLAGTPARTAEALMRSRYTAFALGDAAHLADSWHPGTRPESLDLEAGLRWVGLEIVDVVAGQPGDRRGVVEFRARWRQGRDAGELHERSRFAFQSGRWWYLDGAVR</sequence>